<dbReference type="AlphaFoldDB" id="A0A8H7EZB3"/>
<evidence type="ECO:0000313" key="2">
    <source>
        <dbReference type="EMBL" id="KAF7768005.1"/>
    </source>
</evidence>
<feature type="region of interest" description="Disordered" evidence="1">
    <location>
        <begin position="1"/>
        <end position="41"/>
    </location>
</feature>
<gene>
    <name evidence="2" type="ORF">Agabi119p4_7248</name>
</gene>
<evidence type="ECO:0000313" key="3">
    <source>
        <dbReference type="Proteomes" id="UP000629468"/>
    </source>
</evidence>
<organism evidence="2 3">
    <name type="scientific">Agaricus bisporus var. burnettii</name>
    <dbReference type="NCBI Taxonomy" id="192524"/>
    <lineage>
        <taxon>Eukaryota</taxon>
        <taxon>Fungi</taxon>
        <taxon>Dikarya</taxon>
        <taxon>Basidiomycota</taxon>
        <taxon>Agaricomycotina</taxon>
        <taxon>Agaricomycetes</taxon>
        <taxon>Agaricomycetidae</taxon>
        <taxon>Agaricales</taxon>
        <taxon>Agaricineae</taxon>
        <taxon>Agaricaceae</taxon>
        <taxon>Agaricus</taxon>
    </lineage>
</organism>
<feature type="compositionally biased region" description="Basic residues" evidence="1">
    <location>
        <begin position="199"/>
        <end position="210"/>
    </location>
</feature>
<name>A0A8H7EZB3_AGABI</name>
<feature type="compositionally biased region" description="Polar residues" evidence="1">
    <location>
        <begin position="25"/>
        <end position="41"/>
    </location>
</feature>
<proteinExistence type="predicted"/>
<sequence length="210" mass="23398">MSSQHFTHPYHHPEYAPPVLRVPSPASSVGTTYGPDQTSFSDTEHQISQTAFEQKWLAKLDLDEPTKDEEEANASPLIPRRETKEEQDAMVEKILKNLRVKIQELEEDELFEQTLLRGSQIGQETRPSTNDIDVLMKSMMTTGMSLTEGSGAQIFGRAARETLTDGPWISTNRQGMREGNLMAGTDNISMNAAPSSAGKRSRSGKSRKFK</sequence>
<reference evidence="2 3" key="1">
    <citation type="journal article" name="Sci. Rep.">
        <title>Telomere-to-telomere assembled and centromere annotated genomes of the two main subspecies of the button mushroom Agaricus bisporus reveal especially polymorphic chromosome ends.</title>
        <authorList>
            <person name="Sonnenberg A.S.M."/>
            <person name="Sedaghat-Telgerd N."/>
            <person name="Lavrijssen B."/>
            <person name="Ohm R.A."/>
            <person name="Hendrickx P.M."/>
            <person name="Scholtmeijer K."/>
            <person name="Baars J.J.P."/>
            <person name="van Peer A."/>
        </authorList>
    </citation>
    <scope>NUCLEOTIDE SEQUENCE [LARGE SCALE GENOMIC DNA]</scope>
    <source>
        <strain evidence="2 3">H119_p4</strain>
    </source>
</reference>
<dbReference type="EMBL" id="JABXXO010000010">
    <property type="protein sequence ID" value="KAF7768005.1"/>
    <property type="molecule type" value="Genomic_DNA"/>
</dbReference>
<feature type="region of interest" description="Disordered" evidence="1">
    <location>
        <begin position="180"/>
        <end position="210"/>
    </location>
</feature>
<evidence type="ECO:0000256" key="1">
    <source>
        <dbReference type="SAM" id="MobiDB-lite"/>
    </source>
</evidence>
<feature type="region of interest" description="Disordered" evidence="1">
    <location>
        <begin position="63"/>
        <end position="85"/>
    </location>
</feature>
<comment type="caution">
    <text evidence="2">The sequence shown here is derived from an EMBL/GenBank/DDBJ whole genome shotgun (WGS) entry which is preliminary data.</text>
</comment>
<accession>A0A8H7EZB3</accession>
<dbReference type="Proteomes" id="UP000629468">
    <property type="component" value="Unassembled WGS sequence"/>
</dbReference>
<dbReference type="OMA" id="GTDYGPD"/>
<protein>
    <submittedName>
        <fullName evidence="2">Uncharacterized protein</fullName>
    </submittedName>
</protein>